<dbReference type="GO" id="GO:0016887">
    <property type="term" value="F:ATP hydrolysis activity"/>
    <property type="evidence" value="ECO:0007669"/>
    <property type="project" value="RHEA"/>
</dbReference>
<evidence type="ECO:0000259" key="7">
    <source>
        <dbReference type="Pfam" id="PF23139"/>
    </source>
</evidence>
<dbReference type="Pfam" id="PF13604">
    <property type="entry name" value="AAA_30"/>
    <property type="match status" value="1"/>
</dbReference>
<dbReference type="GO" id="GO:0043139">
    <property type="term" value="F:5'-3' DNA helicase activity"/>
    <property type="evidence" value="ECO:0007669"/>
    <property type="project" value="UniProtKB-UniRule"/>
</dbReference>
<keyword evidence="1 3" id="KW-0547">Nucleotide-binding</keyword>
<feature type="domain" description="ATP-dependent RecD2 DNA helicase-like helix-hairpin-helix" evidence="5">
    <location>
        <begin position="165"/>
        <end position="256"/>
    </location>
</feature>
<feature type="domain" description="ATP-dependent RecD2 DNA helicase OB-fold" evidence="7">
    <location>
        <begin position="23"/>
        <end position="98"/>
    </location>
</feature>
<keyword evidence="3 8" id="KW-0347">Helicase</keyword>
<dbReference type="InterPro" id="IPR055446">
    <property type="entry name" value="RecD2_N_OB"/>
</dbReference>
<gene>
    <name evidence="3" type="primary">recD2</name>
    <name evidence="8" type="ORF">LfDm3_1132</name>
</gene>
<evidence type="ECO:0000259" key="5">
    <source>
        <dbReference type="Pfam" id="PF14490"/>
    </source>
</evidence>
<dbReference type="InterPro" id="IPR041451">
    <property type="entry name" value="RecD2_SH13"/>
</dbReference>
<evidence type="ECO:0000256" key="3">
    <source>
        <dbReference type="HAMAP-Rule" id="MF_01488"/>
    </source>
</evidence>
<dbReference type="Pfam" id="PF23139">
    <property type="entry name" value="OB_YrrC"/>
    <property type="match status" value="1"/>
</dbReference>
<dbReference type="Gene3D" id="3.40.50.300">
    <property type="entry name" value="P-loop containing nucleotide triphosphate hydrolases"/>
    <property type="match status" value="2"/>
</dbReference>
<comment type="catalytic activity">
    <reaction evidence="3">
        <text>ATP + H2O = ADP + phosphate + H(+)</text>
        <dbReference type="Rhea" id="RHEA:13065"/>
        <dbReference type="ChEBI" id="CHEBI:15377"/>
        <dbReference type="ChEBI" id="CHEBI:15378"/>
        <dbReference type="ChEBI" id="CHEBI:30616"/>
        <dbReference type="ChEBI" id="CHEBI:43474"/>
        <dbReference type="ChEBI" id="CHEBI:456216"/>
        <dbReference type="EC" id="5.6.2.3"/>
    </reaction>
</comment>
<reference evidence="8 9" key="1">
    <citation type="submission" date="2014-06" db="EMBL/GenBank/DDBJ databases">
        <title>Functional and comparative genomic analyses of the Drosophila gut microbiota identify candidate symbiosis factors.</title>
        <authorList>
            <person name="Newell P.D."/>
            <person name="Chaston J.M."/>
            <person name="Douglas A.E."/>
        </authorList>
    </citation>
    <scope>NUCLEOTIDE SEQUENCE [LARGE SCALE GENOMIC DNA]</scope>
    <source>
        <strain evidence="8 9">DmCS_002</strain>
    </source>
</reference>
<feature type="binding site" evidence="3">
    <location>
        <begin position="374"/>
        <end position="378"/>
    </location>
    <ligand>
        <name>ATP</name>
        <dbReference type="ChEBI" id="CHEBI:30616"/>
    </ligand>
</feature>
<evidence type="ECO:0000259" key="6">
    <source>
        <dbReference type="Pfam" id="PF18335"/>
    </source>
</evidence>
<dbReference type="GO" id="GO:0006310">
    <property type="term" value="P:DNA recombination"/>
    <property type="evidence" value="ECO:0007669"/>
    <property type="project" value="InterPro"/>
</dbReference>
<keyword evidence="3" id="KW-0378">Hydrolase</keyword>
<dbReference type="PATRIC" id="fig|1614.7.peg.1076"/>
<keyword evidence="9" id="KW-1185">Reference proteome</keyword>
<evidence type="ECO:0000256" key="1">
    <source>
        <dbReference type="ARBA" id="ARBA00022741"/>
    </source>
</evidence>
<dbReference type="GO" id="GO:0017116">
    <property type="term" value="F:single-stranded DNA helicase activity"/>
    <property type="evidence" value="ECO:0007669"/>
    <property type="project" value="TreeGrafter"/>
</dbReference>
<dbReference type="PANTHER" id="PTHR43788:SF6">
    <property type="entry name" value="DNA HELICASE B"/>
    <property type="match status" value="1"/>
</dbReference>
<dbReference type="InterPro" id="IPR027785">
    <property type="entry name" value="UvrD-like_helicase_C"/>
</dbReference>
<dbReference type="SUPFAM" id="SSF52540">
    <property type="entry name" value="P-loop containing nucleoside triphosphate hydrolases"/>
    <property type="match status" value="2"/>
</dbReference>
<dbReference type="EMBL" id="JOJZ01000021">
    <property type="protein sequence ID" value="KID41287.1"/>
    <property type="molecule type" value="Genomic_DNA"/>
</dbReference>
<comment type="function">
    <text evidence="3">DNA-dependent ATPase and ATP-dependent 5'-3' DNA helicase. Has no activity on blunt DNA or DNA with 3'-overhangs, requires at least 10 bases of 5'-ssDNA for helicase activity.</text>
</comment>
<dbReference type="EC" id="5.6.2.3" evidence="3"/>
<keyword evidence="3" id="KW-0238">DNA-binding</keyword>
<dbReference type="InterPro" id="IPR027417">
    <property type="entry name" value="P-loop_NTPase"/>
</dbReference>
<sequence length="817" mass="91613">MSESMDLFQTNEKLNNSAQDEHPYVKGQVQTTFFESSDSFYKVLLVKVSETNLDWHEDEIVITGNFADISDDVTYRFVGKLVDHPKYGKQFQAENYERVGQNSKKGLINYLSGSEFTGIGPKTAEKVVNHLGTSLIEKILENPAVLNSVGLTKKQKDVISQTVHENNGVEQTIVGLNSYGFGSNLASAIFKKYKEQALEVIKTNPYQLVEDISGISFKRADRIANKVGVDYNAKGRLRAGLLTALDSLSIKSGNTYSDTRELMQESTRILETDRTQQIDNKKLGEELYDLAKDQKIVVDEDKIYLKNLYDDELRIAENMKRIEQSGQDKQQSHDFSKIIQKVEKEVGIEYDESQKKAINEAMINPAFLLTGGPGTGKTTIINGIVRTFAKANDLSLDINDYKEQAYPVLLAAPTGRAAKKMSDSTKIPASTIHRLLGLTGHGDEEAANDLEGGLLIVDEMSMVDTDLFKILSQAIPNGMKVIFVGDKDQLPSVGPGQVFYDLLRSHTIPSVELNQIHRQNDGSTIVELAHDIKNGVMPQTLLVNQRDRSFINCNTQQVESVIKQVVNKAKVKGFSSTDVQVLAPMYRGSAGIDRLNVEIQNIMNPPTSEAQKEVDYRGTKYRIGDKVLQLVNVPENNIFNGDIGKVVGIEINKENKHYLDKLTIAFDQNEVTYTRNDWNQLTLAYCTSIHKAQGSEFKMVILPIVPQYRRMLKRNLLYTAVTRASKMLIMLGDPNSFEECIENESVNRKTTLKQRLQYVINEEYQPKVIGAKKEMSTNSKDNNPADFILSEEKILGNDIDPMIGMQGITPQNFNNDK</sequence>
<organism evidence="8 9">
    <name type="scientific">Fructilactobacillus fructivorans</name>
    <dbReference type="NCBI Taxonomy" id="1614"/>
    <lineage>
        <taxon>Bacteria</taxon>
        <taxon>Bacillati</taxon>
        <taxon>Bacillota</taxon>
        <taxon>Bacilli</taxon>
        <taxon>Lactobacillales</taxon>
        <taxon>Lactobacillaceae</taxon>
        <taxon>Fructilactobacillus</taxon>
    </lineage>
</organism>
<dbReference type="GO" id="GO:0009338">
    <property type="term" value="C:exodeoxyribonuclease V complex"/>
    <property type="evidence" value="ECO:0007669"/>
    <property type="project" value="TreeGrafter"/>
</dbReference>
<dbReference type="AlphaFoldDB" id="A0A0C1PKS5"/>
<dbReference type="OrthoDB" id="9803432at2"/>
<dbReference type="Pfam" id="PF18335">
    <property type="entry name" value="SH3_13"/>
    <property type="match status" value="1"/>
</dbReference>
<dbReference type="InterPro" id="IPR006345">
    <property type="entry name" value="RecD2"/>
</dbReference>
<dbReference type="CDD" id="cd17933">
    <property type="entry name" value="DEXSc_RecD-like"/>
    <property type="match status" value="1"/>
</dbReference>
<dbReference type="HAMAP" id="MF_01488">
    <property type="entry name" value="RecD2"/>
    <property type="match status" value="1"/>
</dbReference>
<accession>A0A0C1PKS5</accession>
<dbReference type="Proteomes" id="UP000031397">
    <property type="component" value="Unassembled WGS sequence"/>
</dbReference>
<dbReference type="Gene3D" id="2.30.30.940">
    <property type="match status" value="1"/>
</dbReference>
<evidence type="ECO:0000259" key="4">
    <source>
        <dbReference type="Pfam" id="PF13538"/>
    </source>
</evidence>
<dbReference type="GO" id="GO:0005524">
    <property type="term" value="F:ATP binding"/>
    <property type="evidence" value="ECO:0007669"/>
    <property type="project" value="UniProtKB-UniRule"/>
</dbReference>
<comment type="caution">
    <text evidence="8">The sequence shown here is derived from an EMBL/GenBank/DDBJ whole genome shotgun (WGS) entry which is preliminary data.</text>
</comment>
<evidence type="ECO:0000313" key="8">
    <source>
        <dbReference type="EMBL" id="KID41287.1"/>
    </source>
</evidence>
<protein>
    <recommendedName>
        <fullName evidence="3">ATP-dependent RecD2 DNA helicase</fullName>
        <ecNumber evidence="3">5.6.2.3</ecNumber>
    </recommendedName>
    <alternativeName>
        <fullName evidence="3">DNA 5'-3' helicase subunit RecD2</fullName>
    </alternativeName>
</protein>
<dbReference type="PANTHER" id="PTHR43788">
    <property type="entry name" value="DNA2/NAM7 HELICASE FAMILY MEMBER"/>
    <property type="match status" value="1"/>
</dbReference>
<dbReference type="NCBIfam" id="TIGR01448">
    <property type="entry name" value="recD_rel"/>
    <property type="match status" value="1"/>
</dbReference>
<comment type="similarity">
    <text evidence="3">Belongs to the RecD family. RecD2 subfamily.</text>
</comment>
<evidence type="ECO:0000313" key="9">
    <source>
        <dbReference type="Proteomes" id="UP000031397"/>
    </source>
</evidence>
<feature type="domain" description="UvrD-like helicase C-terminal" evidence="4">
    <location>
        <begin position="683"/>
        <end position="730"/>
    </location>
</feature>
<dbReference type="Pfam" id="PF14490">
    <property type="entry name" value="HHH_RecD2"/>
    <property type="match status" value="1"/>
</dbReference>
<proteinExistence type="inferred from homology"/>
<dbReference type="InterPro" id="IPR050534">
    <property type="entry name" value="Coronavir_polyprotein_1ab"/>
</dbReference>
<name>A0A0C1PKS5_9LACO</name>
<feature type="domain" description="ATP-dependent RecD2 DNA helicase SH3" evidence="6">
    <location>
        <begin position="595"/>
        <end position="666"/>
    </location>
</feature>
<dbReference type="GO" id="GO:0003677">
    <property type="term" value="F:DNA binding"/>
    <property type="evidence" value="ECO:0007669"/>
    <property type="project" value="UniProtKB-UniRule"/>
</dbReference>
<evidence type="ECO:0000256" key="2">
    <source>
        <dbReference type="ARBA" id="ARBA00022840"/>
    </source>
</evidence>
<dbReference type="CDD" id="cd18809">
    <property type="entry name" value="SF1_C_RecD"/>
    <property type="match status" value="1"/>
</dbReference>
<dbReference type="InterPro" id="IPR029493">
    <property type="entry name" value="RecD2-like_HHH"/>
</dbReference>
<dbReference type="Gene3D" id="1.10.10.2220">
    <property type="match status" value="1"/>
</dbReference>
<keyword evidence="2 3" id="KW-0067">ATP-binding</keyword>
<dbReference type="Pfam" id="PF13538">
    <property type="entry name" value="UvrD_C_2"/>
    <property type="match status" value="1"/>
</dbReference>
<keyword evidence="3" id="KW-0413">Isomerase</keyword>